<keyword evidence="1" id="KW-0732">Signal</keyword>
<feature type="signal peptide" evidence="1">
    <location>
        <begin position="1"/>
        <end position="18"/>
    </location>
</feature>
<name>A0A3A4NMU3_ABYX5</name>
<dbReference type="AlphaFoldDB" id="A0A3A4NMU3"/>
<protein>
    <submittedName>
        <fullName evidence="2">Uncharacterized protein</fullName>
    </submittedName>
</protein>
<dbReference type="Proteomes" id="UP000265882">
    <property type="component" value="Unassembled WGS sequence"/>
</dbReference>
<organism evidence="2 3">
    <name type="scientific">Abyssobacteria bacterium (strain SURF_5)</name>
    <dbReference type="NCBI Taxonomy" id="2093360"/>
    <lineage>
        <taxon>Bacteria</taxon>
        <taxon>Pseudomonadati</taxon>
        <taxon>Candidatus Hydrogenedentota</taxon>
        <taxon>Candidatus Abyssobacteria</taxon>
    </lineage>
</organism>
<evidence type="ECO:0000313" key="2">
    <source>
        <dbReference type="EMBL" id="RJP19805.1"/>
    </source>
</evidence>
<evidence type="ECO:0000256" key="1">
    <source>
        <dbReference type="SAM" id="SignalP"/>
    </source>
</evidence>
<evidence type="ECO:0000313" key="3">
    <source>
        <dbReference type="Proteomes" id="UP000265882"/>
    </source>
</evidence>
<dbReference type="EMBL" id="QZKU01000084">
    <property type="protein sequence ID" value="RJP19805.1"/>
    <property type="molecule type" value="Genomic_DNA"/>
</dbReference>
<gene>
    <name evidence="2" type="ORF">C4520_12005</name>
</gene>
<comment type="caution">
    <text evidence="2">The sequence shown here is derived from an EMBL/GenBank/DDBJ whole genome shotgun (WGS) entry which is preliminary data.</text>
</comment>
<sequence length="156" mass="17275">MLLLVLALLAGFTSAARGEQGNARTITLTLDRAVMPAALYHPGTLCTGPMVVTVHDFVIRNHFGLPIDSFIVQKASARVEIPIETVQEIRQTGWISKKTEDIPRIMYVVPAVITLTDGREIETIINADFGTIEGMTERGPFFLDDPHTITRLVFNR</sequence>
<accession>A0A3A4NMU3</accession>
<reference evidence="2 3" key="1">
    <citation type="journal article" date="2017" name="ISME J.">
        <title>Energy and carbon metabolisms in a deep terrestrial subsurface fluid microbial community.</title>
        <authorList>
            <person name="Momper L."/>
            <person name="Jungbluth S.P."/>
            <person name="Lee M.D."/>
            <person name="Amend J.P."/>
        </authorList>
    </citation>
    <scope>NUCLEOTIDE SEQUENCE [LARGE SCALE GENOMIC DNA]</scope>
    <source>
        <strain evidence="2">SURF_5</strain>
    </source>
</reference>
<feature type="chain" id="PRO_5017414822" evidence="1">
    <location>
        <begin position="19"/>
        <end position="156"/>
    </location>
</feature>
<proteinExistence type="predicted"/>